<protein>
    <submittedName>
        <fullName evidence="1">Uncharacterized protein</fullName>
    </submittedName>
</protein>
<organism evidence="1">
    <name type="scientific">Tanacetum cinerariifolium</name>
    <name type="common">Dalmatian daisy</name>
    <name type="synonym">Chrysanthemum cinerariifolium</name>
    <dbReference type="NCBI Taxonomy" id="118510"/>
    <lineage>
        <taxon>Eukaryota</taxon>
        <taxon>Viridiplantae</taxon>
        <taxon>Streptophyta</taxon>
        <taxon>Embryophyta</taxon>
        <taxon>Tracheophyta</taxon>
        <taxon>Spermatophyta</taxon>
        <taxon>Magnoliopsida</taxon>
        <taxon>eudicotyledons</taxon>
        <taxon>Gunneridae</taxon>
        <taxon>Pentapetalae</taxon>
        <taxon>asterids</taxon>
        <taxon>campanulids</taxon>
        <taxon>Asterales</taxon>
        <taxon>Asteraceae</taxon>
        <taxon>Asteroideae</taxon>
        <taxon>Anthemideae</taxon>
        <taxon>Anthemidinae</taxon>
        <taxon>Tanacetum</taxon>
    </lineage>
</organism>
<dbReference type="EMBL" id="BKCJ011781677">
    <property type="protein sequence ID" value="GFD52390.1"/>
    <property type="molecule type" value="Genomic_DNA"/>
</dbReference>
<name>A0A699X1L0_TANCI</name>
<dbReference type="AlphaFoldDB" id="A0A699X1L0"/>
<comment type="caution">
    <text evidence="1">The sequence shown here is derived from an EMBL/GenBank/DDBJ whole genome shotgun (WGS) entry which is preliminary data.</text>
</comment>
<gene>
    <name evidence="1" type="ORF">Tci_924359</name>
</gene>
<proteinExistence type="predicted"/>
<evidence type="ECO:0000313" key="1">
    <source>
        <dbReference type="EMBL" id="GFD52390.1"/>
    </source>
</evidence>
<reference evidence="1" key="1">
    <citation type="journal article" date="2019" name="Sci. Rep.">
        <title>Draft genome of Tanacetum cinerariifolium, the natural source of mosquito coil.</title>
        <authorList>
            <person name="Yamashiro T."/>
            <person name="Shiraishi A."/>
            <person name="Satake H."/>
            <person name="Nakayama K."/>
        </authorList>
    </citation>
    <scope>NUCLEOTIDE SEQUENCE</scope>
</reference>
<accession>A0A699X1L0</accession>
<feature type="non-terminal residue" evidence="1">
    <location>
        <position position="1"/>
    </location>
</feature>
<sequence>GQQQVAGALLIQLYAAREAVFEEAKIQAEVGSCRVFPA</sequence>